<evidence type="ECO:0000256" key="3">
    <source>
        <dbReference type="ARBA" id="ARBA00022679"/>
    </source>
</evidence>
<feature type="transmembrane region" description="Helical" evidence="8">
    <location>
        <begin position="281"/>
        <end position="301"/>
    </location>
</feature>
<dbReference type="Pfam" id="PF00953">
    <property type="entry name" value="Glycos_transf_4"/>
    <property type="match status" value="1"/>
</dbReference>
<feature type="transmembrane region" description="Helical" evidence="8">
    <location>
        <begin position="149"/>
        <end position="166"/>
    </location>
</feature>
<dbReference type="GO" id="GO:0071555">
    <property type="term" value="P:cell wall organization"/>
    <property type="evidence" value="ECO:0007669"/>
    <property type="project" value="TreeGrafter"/>
</dbReference>
<dbReference type="EMBL" id="VXRG01000052">
    <property type="protein sequence ID" value="MXY92989.1"/>
    <property type="molecule type" value="Genomic_DNA"/>
</dbReference>
<keyword evidence="7" id="KW-0460">Magnesium</keyword>
<evidence type="ECO:0000256" key="6">
    <source>
        <dbReference type="ARBA" id="ARBA00023136"/>
    </source>
</evidence>
<feature type="transmembrane region" description="Helical" evidence="8">
    <location>
        <begin position="101"/>
        <end position="121"/>
    </location>
</feature>
<keyword evidence="6 8" id="KW-0472">Membrane</keyword>
<dbReference type="PANTHER" id="PTHR22926:SF3">
    <property type="entry name" value="UNDECAPRENYL-PHOSPHATE ALPHA-N-ACETYLGLUCOSAMINYL 1-PHOSPHATE TRANSFERASE"/>
    <property type="match status" value="1"/>
</dbReference>
<sequence>MSSFLLMAASALIIAIGGTPLVRYAALHLGILDHPSARKIHRAPVPLMGGAAIYVAFIAALALWGERSYINEVVGIFVGATLVSLVGALDDSRGVGSYLKLLFQVVAACILVYSGVQVRLFDGFLDIVLTLFWVVGVTNAFNLLDNMDGLSSGVATISAAFFTLLAAMSDQYLVGTLAAALCGACIGFLVYNWNPARVFMGDTGSLFIGFLLAAVGIKLRFPANTASITWMIPILVLALPIFDTALVCISRLRRGKNPLTTAGKDHVSHRLALRTGSQREAVLLCYLITGGTGLASIFVTQANLQEALIVGLTALALAVFALWKLEFQKN</sequence>
<evidence type="ECO:0000256" key="8">
    <source>
        <dbReference type="SAM" id="Phobius"/>
    </source>
</evidence>
<dbReference type="CDD" id="cd06853">
    <property type="entry name" value="GT_WecA_like"/>
    <property type="match status" value="1"/>
</dbReference>
<feature type="binding site" evidence="7">
    <location>
        <position position="142"/>
    </location>
    <ligand>
        <name>Mg(2+)</name>
        <dbReference type="ChEBI" id="CHEBI:18420"/>
    </ligand>
</feature>
<gene>
    <name evidence="9" type="ORF">F4Y42_06010</name>
</gene>
<feature type="transmembrane region" description="Helical" evidence="8">
    <location>
        <begin position="70"/>
        <end position="89"/>
    </location>
</feature>
<feature type="transmembrane region" description="Helical" evidence="8">
    <location>
        <begin position="6"/>
        <end position="26"/>
    </location>
</feature>
<reference evidence="9" key="1">
    <citation type="submission" date="2019-09" db="EMBL/GenBank/DDBJ databases">
        <title>Characterisation of the sponge microbiome using genome-centric metagenomics.</title>
        <authorList>
            <person name="Engelberts J.P."/>
            <person name="Robbins S.J."/>
            <person name="De Goeij J.M."/>
            <person name="Aranda M."/>
            <person name="Bell S.C."/>
            <person name="Webster N.S."/>
        </authorList>
    </citation>
    <scope>NUCLEOTIDE SEQUENCE</scope>
    <source>
        <strain evidence="9">SB0664_bin_27</strain>
    </source>
</reference>
<dbReference type="InterPro" id="IPR000715">
    <property type="entry name" value="Glycosyl_transferase_4"/>
</dbReference>
<keyword evidence="7" id="KW-0479">Metal-binding</keyword>
<feature type="binding site" evidence="7">
    <location>
        <position position="202"/>
    </location>
    <ligand>
        <name>Mg(2+)</name>
        <dbReference type="ChEBI" id="CHEBI:18420"/>
    </ligand>
</feature>
<feature type="transmembrane region" description="Helical" evidence="8">
    <location>
        <begin position="47"/>
        <end position="64"/>
    </location>
</feature>
<evidence type="ECO:0000313" key="9">
    <source>
        <dbReference type="EMBL" id="MXY92989.1"/>
    </source>
</evidence>
<dbReference type="GO" id="GO:0046872">
    <property type="term" value="F:metal ion binding"/>
    <property type="evidence" value="ECO:0007669"/>
    <property type="project" value="UniProtKB-KW"/>
</dbReference>
<dbReference type="GO" id="GO:0044038">
    <property type="term" value="P:cell wall macromolecule biosynthetic process"/>
    <property type="evidence" value="ECO:0007669"/>
    <property type="project" value="TreeGrafter"/>
</dbReference>
<comment type="cofactor">
    <cofactor evidence="7">
        <name>Mg(2+)</name>
        <dbReference type="ChEBI" id="CHEBI:18420"/>
    </cofactor>
</comment>
<evidence type="ECO:0000256" key="7">
    <source>
        <dbReference type="PIRSR" id="PIRSR600715-1"/>
    </source>
</evidence>
<keyword evidence="3 9" id="KW-0808">Transferase</keyword>
<feature type="transmembrane region" description="Helical" evidence="8">
    <location>
        <begin position="307"/>
        <end position="325"/>
    </location>
</feature>
<name>A0A6B0YSJ8_9CHLR</name>
<keyword evidence="2" id="KW-1003">Cell membrane</keyword>
<evidence type="ECO:0000256" key="2">
    <source>
        <dbReference type="ARBA" id="ARBA00022475"/>
    </source>
</evidence>
<protein>
    <submittedName>
        <fullName evidence="9">Undecaprenyl/decaprenyl-phosphate alpha-N-acetylglucosaminyl 1-phosphate transferase</fullName>
    </submittedName>
</protein>
<dbReference type="PANTHER" id="PTHR22926">
    <property type="entry name" value="PHOSPHO-N-ACETYLMURAMOYL-PENTAPEPTIDE-TRANSFERASE"/>
    <property type="match status" value="1"/>
</dbReference>
<comment type="caution">
    <text evidence="9">The sequence shown here is derived from an EMBL/GenBank/DDBJ whole genome shotgun (WGS) entry which is preliminary data.</text>
</comment>
<proteinExistence type="predicted"/>
<feature type="transmembrane region" description="Helical" evidence="8">
    <location>
        <begin position="203"/>
        <end position="221"/>
    </location>
</feature>
<keyword evidence="5 8" id="KW-1133">Transmembrane helix</keyword>
<keyword evidence="4 8" id="KW-0812">Transmembrane</keyword>
<dbReference type="AlphaFoldDB" id="A0A6B0YSJ8"/>
<comment type="subcellular location">
    <subcellularLocation>
        <location evidence="1">Cell membrane</location>
        <topology evidence="1">Multi-pass membrane protein</topology>
    </subcellularLocation>
</comment>
<feature type="transmembrane region" description="Helical" evidence="8">
    <location>
        <begin position="127"/>
        <end position="144"/>
    </location>
</feature>
<dbReference type="GO" id="GO:0005886">
    <property type="term" value="C:plasma membrane"/>
    <property type="evidence" value="ECO:0007669"/>
    <property type="project" value="UniProtKB-SubCell"/>
</dbReference>
<organism evidence="9">
    <name type="scientific">Caldilineaceae bacterium SB0664_bin_27</name>
    <dbReference type="NCBI Taxonomy" id="2605260"/>
    <lineage>
        <taxon>Bacteria</taxon>
        <taxon>Bacillati</taxon>
        <taxon>Chloroflexota</taxon>
        <taxon>Caldilineae</taxon>
        <taxon>Caldilineales</taxon>
        <taxon>Caldilineaceae</taxon>
    </lineage>
</organism>
<feature type="transmembrane region" description="Helical" evidence="8">
    <location>
        <begin position="172"/>
        <end position="191"/>
    </location>
</feature>
<evidence type="ECO:0000256" key="4">
    <source>
        <dbReference type="ARBA" id="ARBA00022692"/>
    </source>
</evidence>
<evidence type="ECO:0000256" key="1">
    <source>
        <dbReference type="ARBA" id="ARBA00004651"/>
    </source>
</evidence>
<feature type="transmembrane region" description="Helical" evidence="8">
    <location>
        <begin position="227"/>
        <end position="249"/>
    </location>
</feature>
<dbReference type="GO" id="GO:0009103">
    <property type="term" value="P:lipopolysaccharide biosynthetic process"/>
    <property type="evidence" value="ECO:0007669"/>
    <property type="project" value="TreeGrafter"/>
</dbReference>
<accession>A0A6B0YSJ8</accession>
<dbReference type="GO" id="GO:0016780">
    <property type="term" value="F:phosphotransferase activity, for other substituted phosphate groups"/>
    <property type="evidence" value="ECO:0007669"/>
    <property type="project" value="InterPro"/>
</dbReference>
<evidence type="ECO:0000256" key="5">
    <source>
        <dbReference type="ARBA" id="ARBA00022989"/>
    </source>
</evidence>